<comment type="caution">
    <text evidence="1">The sequence shown here is derived from an EMBL/GenBank/DDBJ whole genome shotgun (WGS) entry which is preliminary data.</text>
</comment>
<organism evidence="1 2">
    <name type="scientific">Russula ochroleuca</name>
    <dbReference type="NCBI Taxonomy" id="152965"/>
    <lineage>
        <taxon>Eukaryota</taxon>
        <taxon>Fungi</taxon>
        <taxon>Dikarya</taxon>
        <taxon>Basidiomycota</taxon>
        <taxon>Agaricomycotina</taxon>
        <taxon>Agaricomycetes</taxon>
        <taxon>Russulales</taxon>
        <taxon>Russulaceae</taxon>
        <taxon>Russula</taxon>
    </lineage>
</organism>
<reference evidence="1" key="2">
    <citation type="journal article" date="2020" name="Nat. Commun.">
        <title>Large-scale genome sequencing of mycorrhizal fungi provides insights into the early evolution of symbiotic traits.</title>
        <authorList>
            <person name="Miyauchi S."/>
            <person name="Kiss E."/>
            <person name="Kuo A."/>
            <person name="Drula E."/>
            <person name="Kohler A."/>
            <person name="Sanchez-Garcia M."/>
            <person name="Morin E."/>
            <person name="Andreopoulos B."/>
            <person name="Barry K.W."/>
            <person name="Bonito G."/>
            <person name="Buee M."/>
            <person name="Carver A."/>
            <person name="Chen C."/>
            <person name="Cichocki N."/>
            <person name="Clum A."/>
            <person name="Culley D."/>
            <person name="Crous P.W."/>
            <person name="Fauchery L."/>
            <person name="Girlanda M."/>
            <person name="Hayes R.D."/>
            <person name="Keri Z."/>
            <person name="LaButti K."/>
            <person name="Lipzen A."/>
            <person name="Lombard V."/>
            <person name="Magnuson J."/>
            <person name="Maillard F."/>
            <person name="Murat C."/>
            <person name="Nolan M."/>
            <person name="Ohm R.A."/>
            <person name="Pangilinan J."/>
            <person name="Pereira M.F."/>
            <person name="Perotto S."/>
            <person name="Peter M."/>
            <person name="Pfister S."/>
            <person name="Riley R."/>
            <person name="Sitrit Y."/>
            <person name="Stielow J.B."/>
            <person name="Szollosi G."/>
            <person name="Zifcakova L."/>
            <person name="Stursova M."/>
            <person name="Spatafora J.W."/>
            <person name="Tedersoo L."/>
            <person name="Vaario L.M."/>
            <person name="Yamada A."/>
            <person name="Yan M."/>
            <person name="Wang P."/>
            <person name="Xu J."/>
            <person name="Bruns T."/>
            <person name="Baldrian P."/>
            <person name="Vilgalys R."/>
            <person name="Dunand C."/>
            <person name="Henrissat B."/>
            <person name="Grigoriev I.V."/>
            <person name="Hibbett D."/>
            <person name="Nagy L.G."/>
            <person name="Martin F.M."/>
        </authorList>
    </citation>
    <scope>NUCLEOTIDE SEQUENCE</scope>
    <source>
        <strain evidence="1">Prilba</strain>
    </source>
</reference>
<proteinExistence type="predicted"/>
<dbReference type="Proteomes" id="UP000759537">
    <property type="component" value="Unassembled WGS sequence"/>
</dbReference>
<name>A0A9P5TBY9_9AGAM</name>
<evidence type="ECO:0000313" key="1">
    <source>
        <dbReference type="EMBL" id="KAF8483607.1"/>
    </source>
</evidence>
<dbReference type="EMBL" id="WHVB01000004">
    <property type="protein sequence ID" value="KAF8483607.1"/>
    <property type="molecule type" value="Genomic_DNA"/>
</dbReference>
<dbReference type="OrthoDB" id="408631at2759"/>
<keyword evidence="2" id="KW-1185">Reference proteome</keyword>
<dbReference type="Gene3D" id="3.40.50.1820">
    <property type="entry name" value="alpha/beta hydrolase"/>
    <property type="match status" value="1"/>
</dbReference>
<dbReference type="SUPFAM" id="SSF53474">
    <property type="entry name" value="alpha/beta-Hydrolases"/>
    <property type="match status" value="1"/>
</dbReference>
<dbReference type="InterPro" id="IPR029058">
    <property type="entry name" value="AB_hydrolase_fold"/>
</dbReference>
<reference evidence="1" key="1">
    <citation type="submission" date="2019-10" db="EMBL/GenBank/DDBJ databases">
        <authorList>
            <consortium name="DOE Joint Genome Institute"/>
            <person name="Kuo A."/>
            <person name="Miyauchi S."/>
            <person name="Kiss E."/>
            <person name="Drula E."/>
            <person name="Kohler A."/>
            <person name="Sanchez-Garcia M."/>
            <person name="Andreopoulos B."/>
            <person name="Barry K.W."/>
            <person name="Bonito G."/>
            <person name="Buee M."/>
            <person name="Carver A."/>
            <person name="Chen C."/>
            <person name="Cichocki N."/>
            <person name="Clum A."/>
            <person name="Culley D."/>
            <person name="Crous P.W."/>
            <person name="Fauchery L."/>
            <person name="Girlanda M."/>
            <person name="Hayes R."/>
            <person name="Keri Z."/>
            <person name="LaButti K."/>
            <person name="Lipzen A."/>
            <person name="Lombard V."/>
            <person name="Magnuson J."/>
            <person name="Maillard F."/>
            <person name="Morin E."/>
            <person name="Murat C."/>
            <person name="Nolan M."/>
            <person name="Ohm R."/>
            <person name="Pangilinan J."/>
            <person name="Pereira M."/>
            <person name="Perotto S."/>
            <person name="Peter M."/>
            <person name="Riley R."/>
            <person name="Sitrit Y."/>
            <person name="Stielow B."/>
            <person name="Szollosi G."/>
            <person name="Zifcakova L."/>
            <person name="Stursova M."/>
            <person name="Spatafora J.W."/>
            <person name="Tedersoo L."/>
            <person name="Vaario L.-M."/>
            <person name="Yamada A."/>
            <person name="Yan M."/>
            <person name="Wang P."/>
            <person name="Xu J."/>
            <person name="Bruns T."/>
            <person name="Baldrian P."/>
            <person name="Vilgalys R."/>
            <person name="Henrissat B."/>
            <person name="Grigoriev I.V."/>
            <person name="Hibbett D."/>
            <person name="Nagy L.G."/>
            <person name="Martin F.M."/>
        </authorList>
    </citation>
    <scope>NUCLEOTIDE SEQUENCE</scope>
    <source>
        <strain evidence="1">Prilba</strain>
    </source>
</reference>
<gene>
    <name evidence="1" type="ORF">DFH94DRAFT_318009</name>
</gene>
<accession>A0A9P5TBY9</accession>
<sequence length="176" mass="19323">MLAAALYIFERQRTNLPMHIEQYPSICSPSPIWGSWHDSELPILFGTFNGSTATTAEVELSQSLQTLFANFAKNPVNVSPAPNWHPHEPGYLGIASIPTLDKSVYQGIVGPDDSINPVQTISTDGPCVVWDAFLDSPPLTFAGNYSRGMSMVNNQVGDRIRTFPNASLIRIDFGLR</sequence>
<evidence type="ECO:0008006" key="3">
    <source>
        <dbReference type="Google" id="ProtNLM"/>
    </source>
</evidence>
<evidence type="ECO:0000313" key="2">
    <source>
        <dbReference type="Proteomes" id="UP000759537"/>
    </source>
</evidence>
<protein>
    <recommendedName>
        <fullName evidence="3">Carboxylesterase type B domain-containing protein</fullName>
    </recommendedName>
</protein>
<dbReference type="AlphaFoldDB" id="A0A9P5TBY9"/>